<protein>
    <recommendedName>
        <fullName evidence="6">Ubiquitin-like protease family profile domain-containing protein</fullName>
    </recommendedName>
</protein>
<dbReference type="Proteomes" id="UP000283569">
    <property type="component" value="Unassembled WGS sequence"/>
</dbReference>
<accession>A0A420RGA5</accession>
<dbReference type="InterPro" id="IPR003653">
    <property type="entry name" value="Peptidase_C48_C"/>
</dbReference>
<feature type="compositionally biased region" description="Basic and acidic residues" evidence="5">
    <location>
        <begin position="54"/>
        <end position="64"/>
    </location>
</feature>
<dbReference type="EMBL" id="MRDB01000333">
    <property type="protein sequence ID" value="RKL15973.1"/>
    <property type="molecule type" value="Genomic_DNA"/>
</dbReference>
<evidence type="ECO:0000256" key="5">
    <source>
        <dbReference type="SAM" id="MobiDB-lite"/>
    </source>
</evidence>
<evidence type="ECO:0000313" key="7">
    <source>
        <dbReference type="EMBL" id="RKL15973.1"/>
    </source>
</evidence>
<name>A0A420RGA5_GIBIN</name>
<keyword evidence="3" id="KW-0378">Hydrolase</keyword>
<feature type="region of interest" description="Disordered" evidence="5">
    <location>
        <begin position="1"/>
        <end position="71"/>
    </location>
</feature>
<gene>
    <name evidence="7" type="ORF">BFJ72_g15335</name>
</gene>
<feature type="domain" description="Ubiquitin-like protease family profile" evidence="6">
    <location>
        <begin position="280"/>
        <end position="384"/>
    </location>
</feature>
<comment type="caution">
    <text evidence="7">The sequence shown here is derived from an EMBL/GenBank/DDBJ whole genome shotgun (WGS) entry which is preliminary data.</text>
</comment>
<evidence type="ECO:0000256" key="4">
    <source>
        <dbReference type="SAM" id="Coils"/>
    </source>
</evidence>
<feature type="compositionally biased region" description="Polar residues" evidence="5">
    <location>
        <begin position="151"/>
        <end position="165"/>
    </location>
</feature>
<keyword evidence="4" id="KW-0175">Coiled coil</keyword>
<dbReference type="Pfam" id="PF02902">
    <property type="entry name" value="Peptidase_C48"/>
    <property type="match status" value="1"/>
</dbReference>
<evidence type="ECO:0000256" key="2">
    <source>
        <dbReference type="ARBA" id="ARBA00022670"/>
    </source>
</evidence>
<organism evidence="7 8">
    <name type="scientific">Gibberella intermedia</name>
    <name type="common">Bulb rot disease fungus</name>
    <name type="synonym">Fusarium proliferatum</name>
    <dbReference type="NCBI Taxonomy" id="948311"/>
    <lineage>
        <taxon>Eukaryota</taxon>
        <taxon>Fungi</taxon>
        <taxon>Dikarya</taxon>
        <taxon>Ascomycota</taxon>
        <taxon>Pezizomycotina</taxon>
        <taxon>Sordariomycetes</taxon>
        <taxon>Hypocreomycetidae</taxon>
        <taxon>Hypocreales</taxon>
        <taxon>Nectriaceae</taxon>
        <taxon>Fusarium</taxon>
        <taxon>Fusarium fujikuroi species complex</taxon>
    </lineage>
</organism>
<evidence type="ECO:0000259" key="6">
    <source>
        <dbReference type="Pfam" id="PF02902"/>
    </source>
</evidence>
<evidence type="ECO:0000313" key="8">
    <source>
        <dbReference type="Proteomes" id="UP000283569"/>
    </source>
</evidence>
<keyword evidence="2" id="KW-0645">Protease</keyword>
<feature type="non-terminal residue" evidence="7">
    <location>
        <position position="562"/>
    </location>
</feature>
<sequence length="562" mass="62369">MATATQTRGAKRRALSQLGHQETAFSEPRGAGKDGDFPSDNVSGNGGHYKKQKQQTETEQEGKRPGWWPEKYAPENPKCPVIVSRMNKVIRNCIEAKYPVENIWDDDGFMVKAIQQAKQTTVTQRTFSRLEYPFPLGKSNKGVAKAGPELQRNSSNVTGSHTQHVATDAPALPLPDQDGSDESPLSSKDSMSGSHNDKLSKSPNRPLSVDSDKSFPALPTLPPVSETISHLRGSDWLTDSDMLRCVELLKASNEWHIFDPGYPSEESKLSGTNKISANNLIFFINAKHHWSLCHLDRQLGQLKHYNPLPWKMPVDVLKSWILEQPRIGPTDGLNIFEEKCPQQEDGFNCGIFTLAICQALVNGNPIPLEVDANNLRSFFAKQLESPTSSELAKPSSEAASLGVPRIDCRPLFEQSHSDADNFGFLDNSGEHDMKISDTLNYLDKFEKCLGKANANLTEDMKALEKHKGKVVEMLQEQDALEQKLENEQRLAADLAGKVEQSQIDYKGACEWLNQHGTGRIVEPANTLLNKIITDAKSMIQSSAADIESCKERLESMQANCDE</sequence>
<proteinExistence type="inferred from homology"/>
<feature type="region of interest" description="Disordered" evidence="5">
    <location>
        <begin position="136"/>
        <end position="220"/>
    </location>
</feature>
<feature type="coiled-coil region" evidence="4">
    <location>
        <begin position="463"/>
        <end position="497"/>
    </location>
</feature>
<dbReference type="GO" id="GO:0019783">
    <property type="term" value="F:ubiquitin-like protein peptidase activity"/>
    <property type="evidence" value="ECO:0007669"/>
    <property type="project" value="UniProtKB-ARBA"/>
</dbReference>
<dbReference type="Gene3D" id="3.40.395.10">
    <property type="entry name" value="Adenoviral Proteinase, Chain A"/>
    <property type="match status" value="1"/>
</dbReference>
<comment type="similarity">
    <text evidence="1">Belongs to the peptidase C48 family.</text>
</comment>
<dbReference type="AlphaFoldDB" id="A0A420RGA5"/>
<dbReference type="InterPro" id="IPR038765">
    <property type="entry name" value="Papain-like_cys_pep_sf"/>
</dbReference>
<reference evidence="7 8" key="1">
    <citation type="journal article" date="2018" name="Sci. Rep.">
        <title>Characterisation of pathogen-specific regions and novel effector candidates in Fusarium oxysporum f. sp. cepae.</title>
        <authorList>
            <person name="Armitage A.D."/>
            <person name="Taylor A."/>
            <person name="Sobczyk M.K."/>
            <person name="Baxter L."/>
            <person name="Greenfield B.P."/>
            <person name="Bates H.J."/>
            <person name="Wilson F."/>
            <person name="Jackson A.C."/>
            <person name="Ott S."/>
            <person name="Harrison R.J."/>
            <person name="Clarkson J.P."/>
        </authorList>
    </citation>
    <scope>NUCLEOTIDE SEQUENCE [LARGE SCALE GENOMIC DNA]</scope>
    <source>
        <strain evidence="7 8">Fp_A8</strain>
    </source>
</reference>
<dbReference type="SUPFAM" id="SSF54001">
    <property type="entry name" value="Cysteine proteinases"/>
    <property type="match status" value="1"/>
</dbReference>
<dbReference type="GO" id="GO:0008234">
    <property type="term" value="F:cysteine-type peptidase activity"/>
    <property type="evidence" value="ECO:0007669"/>
    <property type="project" value="InterPro"/>
</dbReference>
<evidence type="ECO:0000256" key="1">
    <source>
        <dbReference type="ARBA" id="ARBA00005234"/>
    </source>
</evidence>
<feature type="compositionally biased region" description="Polar residues" evidence="5">
    <location>
        <begin position="183"/>
        <end position="194"/>
    </location>
</feature>
<dbReference type="GO" id="GO:0006508">
    <property type="term" value="P:proteolysis"/>
    <property type="evidence" value="ECO:0007669"/>
    <property type="project" value="UniProtKB-KW"/>
</dbReference>
<evidence type="ECO:0000256" key="3">
    <source>
        <dbReference type="ARBA" id="ARBA00022801"/>
    </source>
</evidence>